<proteinExistence type="predicted"/>
<name>A0ACB8CX89_DERSI</name>
<sequence>MPVGARTCVSAPPPPPPPPSGALWVGFGGAVVSFPSPPCRRHKWRGGETKQNGDILLCSTETPGRGAAGLYDDGALLLFLCRRRHPLYGFVPWRTTLLLRARNVLLRNVAELPDSFSRPPVAVDVDEPAVSCDNSQRSCKRVRRSPNEMVSELGNARALLRSYAKYRDRLLDALLVNAAAVAYKMQESPPWQALATVSSSVATPRSTPHGSITSEPTAESLGDVTSEATMISRRKILSRSRDELNVDFTVEDEEDVWYQKEKLFKTREPHAETAGLPQPRSPSAKWVTVEASPPRLPRRRVEEATG</sequence>
<evidence type="ECO:0000313" key="2">
    <source>
        <dbReference type="Proteomes" id="UP000821865"/>
    </source>
</evidence>
<dbReference type="EMBL" id="CM023473">
    <property type="protein sequence ID" value="KAH7953885.1"/>
    <property type="molecule type" value="Genomic_DNA"/>
</dbReference>
<evidence type="ECO:0000313" key="1">
    <source>
        <dbReference type="EMBL" id="KAH7953885.1"/>
    </source>
</evidence>
<gene>
    <name evidence="1" type="ORF">HPB49_013369</name>
</gene>
<keyword evidence="2" id="KW-1185">Reference proteome</keyword>
<reference evidence="1" key="1">
    <citation type="submission" date="2020-05" db="EMBL/GenBank/DDBJ databases">
        <title>Large-scale comparative analyses of tick genomes elucidate their genetic diversity and vector capacities.</title>
        <authorList>
            <person name="Jia N."/>
            <person name="Wang J."/>
            <person name="Shi W."/>
            <person name="Du L."/>
            <person name="Sun Y."/>
            <person name="Zhan W."/>
            <person name="Jiang J."/>
            <person name="Wang Q."/>
            <person name="Zhang B."/>
            <person name="Ji P."/>
            <person name="Sakyi L.B."/>
            <person name="Cui X."/>
            <person name="Yuan T."/>
            <person name="Jiang B."/>
            <person name="Yang W."/>
            <person name="Lam T.T.-Y."/>
            <person name="Chang Q."/>
            <person name="Ding S."/>
            <person name="Wang X."/>
            <person name="Zhu J."/>
            <person name="Ruan X."/>
            <person name="Zhao L."/>
            <person name="Wei J."/>
            <person name="Que T."/>
            <person name="Du C."/>
            <person name="Cheng J."/>
            <person name="Dai P."/>
            <person name="Han X."/>
            <person name="Huang E."/>
            <person name="Gao Y."/>
            <person name="Liu J."/>
            <person name="Shao H."/>
            <person name="Ye R."/>
            <person name="Li L."/>
            <person name="Wei W."/>
            <person name="Wang X."/>
            <person name="Wang C."/>
            <person name="Yang T."/>
            <person name="Huo Q."/>
            <person name="Li W."/>
            <person name="Guo W."/>
            <person name="Chen H."/>
            <person name="Zhou L."/>
            <person name="Ni X."/>
            <person name="Tian J."/>
            <person name="Zhou Y."/>
            <person name="Sheng Y."/>
            <person name="Liu T."/>
            <person name="Pan Y."/>
            <person name="Xia L."/>
            <person name="Li J."/>
            <person name="Zhao F."/>
            <person name="Cao W."/>
        </authorList>
    </citation>
    <scope>NUCLEOTIDE SEQUENCE</scope>
    <source>
        <strain evidence="1">Dsil-2018</strain>
    </source>
</reference>
<accession>A0ACB8CX89</accession>
<dbReference type="Proteomes" id="UP000821865">
    <property type="component" value="Chromosome 4"/>
</dbReference>
<organism evidence="1 2">
    <name type="scientific">Dermacentor silvarum</name>
    <name type="common">Tick</name>
    <dbReference type="NCBI Taxonomy" id="543639"/>
    <lineage>
        <taxon>Eukaryota</taxon>
        <taxon>Metazoa</taxon>
        <taxon>Ecdysozoa</taxon>
        <taxon>Arthropoda</taxon>
        <taxon>Chelicerata</taxon>
        <taxon>Arachnida</taxon>
        <taxon>Acari</taxon>
        <taxon>Parasitiformes</taxon>
        <taxon>Ixodida</taxon>
        <taxon>Ixodoidea</taxon>
        <taxon>Ixodidae</taxon>
        <taxon>Rhipicephalinae</taxon>
        <taxon>Dermacentor</taxon>
    </lineage>
</organism>
<protein>
    <submittedName>
        <fullName evidence="1">Uncharacterized protein</fullName>
    </submittedName>
</protein>
<comment type="caution">
    <text evidence="1">The sequence shown here is derived from an EMBL/GenBank/DDBJ whole genome shotgun (WGS) entry which is preliminary data.</text>
</comment>